<proteinExistence type="predicted"/>
<dbReference type="EMBL" id="JADYXP020000008">
    <property type="protein sequence ID" value="KAL0118796.1"/>
    <property type="molecule type" value="Genomic_DNA"/>
</dbReference>
<accession>A0AAW2FVG6</accession>
<keyword evidence="2" id="KW-1185">Reference proteome</keyword>
<comment type="caution">
    <text evidence="1">The sequence shown here is derived from an EMBL/GenBank/DDBJ whole genome shotgun (WGS) entry which is preliminary data.</text>
</comment>
<dbReference type="Proteomes" id="UP001430953">
    <property type="component" value="Unassembled WGS sequence"/>
</dbReference>
<dbReference type="AlphaFoldDB" id="A0AAW2FVG6"/>
<gene>
    <name evidence="1" type="ORF">PUN28_009454</name>
</gene>
<name>A0AAW2FVG6_9HYME</name>
<reference evidence="1 2" key="1">
    <citation type="submission" date="2023-03" db="EMBL/GenBank/DDBJ databases">
        <title>High recombination rates correlate with genetic variation in Cardiocondyla obscurior ants.</title>
        <authorList>
            <person name="Errbii M."/>
        </authorList>
    </citation>
    <scope>NUCLEOTIDE SEQUENCE [LARGE SCALE GENOMIC DNA]</scope>
    <source>
        <strain evidence="1">Alpha-2009</strain>
        <tissue evidence="1">Whole body</tissue>
    </source>
</reference>
<sequence>MIRQASGILVSNVARTTNDFRYRTKPGFFYDVTLLKVIPFFAMGTTMVSLIKNTINEGSADVFRLRLTFLKRSISMFYTWVHTYMYMRNMHMAISICLDCR</sequence>
<evidence type="ECO:0000313" key="1">
    <source>
        <dbReference type="EMBL" id="KAL0118796.1"/>
    </source>
</evidence>
<protein>
    <submittedName>
        <fullName evidence="1">Uncharacterized protein</fullName>
    </submittedName>
</protein>
<organism evidence="1 2">
    <name type="scientific">Cardiocondyla obscurior</name>
    <dbReference type="NCBI Taxonomy" id="286306"/>
    <lineage>
        <taxon>Eukaryota</taxon>
        <taxon>Metazoa</taxon>
        <taxon>Ecdysozoa</taxon>
        <taxon>Arthropoda</taxon>
        <taxon>Hexapoda</taxon>
        <taxon>Insecta</taxon>
        <taxon>Pterygota</taxon>
        <taxon>Neoptera</taxon>
        <taxon>Endopterygota</taxon>
        <taxon>Hymenoptera</taxon>
        <taxon>Apocrita</taxon>
        <taxon>Aculeata</taxon>
        <taxon>Formicoidea</taxon>
        <taxon>Formicidae</taxon>
        <taxon>Myrmicinae</taxon>
        <taxon>Cardiocondyla</taxon>
    </lineage>
</organism>
<evidence type="ECO:0000313" key="2">
    <source>
        <dbReference type="Proteomes" id="UP001430953"/>
    </source>
</evidence>